<gene>
    <name evidence="1" type="ordered locus">Hoch_3214</name>
</gene>
<accession>D0LTM2</accession>
<sequence>MNTHESDFEDSLEQARALLSGSECSTDLWDATEFVNHALSLRPYDGEAWLLKSQILSAMGDEFAALAAVEMAARLWPRSAEVHYWRAAILADLDRFGESLKAIDLAFRVLEPGEEGLAQDLFYEKGMILESMECRDEAMAAFHEGLCRFPDSPVLQAGVESLRRERIRSTFKLIRGGLS</sequence>
<dbReference type="InterPro" id="IPR011990">
    <property type="entry name" value="TPR-like_helical_dom_sf"/>
</dbReference>
<dbReference type="HOGENOM" id="CLU_1501502_0_0_7"/>
<evidence type="ECO:0000313" key="1">
    <source>
        <dbReference type="EMBL" id="ACY15716.1"/>
    </source>
</evidence>
<dbReference type="eggNOG" id="COG0457">
    <property type="taxonomic scope" value="Bacteria"/>
</dbReference>
<dbReference type="KEGG" id="hoh:Hoch_3214"/>
<dbReference type="AlphaFoldDB" id="D0LTM2"/>
<reference evidence="1 2" key="1">
    <citation type="journal article" date="2010" name="Stand. Genomic Sci.">
        <title>Complete genome sequence of Haliangium ochraceum type strain (SMP-2).</title>
        <authorList>
            <consortium name="US DOE Joint Genome Institute (JGI-PGF)"/>
            <person name="Ivanova N."/>
            <person name="Daum C."/>
            <person name="Lang E."/>
            <person name="Abt B."/>
            <person name="Kopitz M."/>
            <person name="Saunders E."/>
            <person name="Lapidus A."/>
            <person name="Lucas S."/>
            <person name="Glavina Del Rio T."/>
            <person name="Nolan M."/>
            <person name="Tice H."/>
            <person name="Copeland A."/>
            <person name="Cheng J.F."/>
            <person name="Chen F."/>
            <person name="Bruce D."/>
            <person name="Goodwin L."/>
            <person name="Pitluck S."/>
            <person name="Mavromatis K."/>
            <person name="Pati A."/>
            <person name="Mikhailova N."/>
            <person name="Chen A."/>
            <person name="Palaniappan K."/>
            <person name="Land M."/>
            <person name="Hauser L."/>
            <person name="Chang Y.J."/>
            <person name="Jeffries C.D."/>
            <person name="Detter J.C."/>
            <person name="Brettin T."/>
            <person name="Rohde M."/>
            <person name="Goker M."/>
            <person name="Bristow J."/>
            <person name="Markowitz V."/>
            <person name="Eisen J.A."/>
            <person name="Hugenholtz P."/>
            <person name="Kyrpides N.C."/>
            <person name="Klenk H.P."/>
        </authorList>
    </citation>
    <scope>NUCLEOTIDE SEQUENCE [LARGE SCALE GENOMIC DNA]</scope>
    <source>
        <strain evidence="2">DSM 14365 / CIP 107738 / JCM 11303 / AJ 13395 / SMP-2</strain>
    </source>
</reference>
<keyword evidence="2" id="KW-1185">Reference proteome</keyword>
<organism evidence="1 2">
    <name type="scientific">Haliangium ochraceum (strain DSM 14365 / JCM 11303 / SMP-2)</name>
    <dbReference type="NCBI Taxonomy" id="502025"/>
    <lineage>
        <taxon>Bacteria</taxon>
        <taxon>Pseudomonadati</taxon>
        <taxon>Myxococcota</taxon>
        <taxon>Polyangia</taxon>
        <taxon>Haliangiales</taxon>
        <taxon>Kofleriaceae</taxon>
        <taxon>Haliangium</taxon>
    </lineage>
</organism>
<evidence type="ECO:0000313" key="2">
    <source>
        <dbReference type="Proteomes" id="UP000001880"/>
    </source>
</evidence>
<name>D0LTM2_HALO1</name>
<dbReference type="STRING" id="502025.Hoch_3214"/>
<dbReference type="SUPFAM" id="SSF48452">
    <property type="entry name" value="TPR-like"/>
    <property type="match status" value="1"/>
</dbReference>
<protein>
    <submittedName>
        <fullName evidence="1">Uncharacterized protein</fullName>
    </submittedName>
</protein>
<dbReference type="Proteomes" id="UP000001880">
    <property type="component" value="Chromosome"/>
</dbReference>
<dbReference type="RefSeq" id="WP_012828316.1">
    <property type="nucleotide sequence ID" value="NC_013440.1"/>
</dbReference>
<dbReference type="EMBL" id="CP001804">
    <property type="protein sequence ID" value="ACY15716.1"/>
    <property type="molecule type" value="Genomic_DNA"/>
</dbReference>
<proteinExistence type="predicted"/>
<dbReference type="Gene3D" id="1.25.40.10">
    <property type="entry name" value="Tetratricopeptide repeat domain"/>
    <property type="match status" value="1"/>
</dbReference>